<keyword evidence="1" id="KW-0812">Transmembrane</keyword>
<protein>
    <recommendedName>
        <fullName evidence="4">DUF4386 domain-containing protein</fullName>
    </recommendedName>
</protein>
<keyword evidence="3" id="KW-1185">Reference proteome</keyword>
<evidence type="ECO:0008006" key="4">
    <source>
        <dbReference type="Google" id="ProtNLM"/>
    </source>
</evidence>
<feature type="transmembrane region" description="Helical" evidence="1">
    <location>
        <begin position="197"/>
        <end position="220"/>
    </location>
</feature>
<keyword evidence="1" id="KW-0472">Membrane</keyword>
<evidence type="ECO:0000313" key="3">
    <source>
        <dbReference type="Proteomes" id="UP000092498"/>
    </source>
</evidence>
<reference evidence="2 3" key="1">
    <citation type="submission" date="2015-11" db="EMBL/GenBank/DDBJ databases">
        <title>Whole-Genome Sequence of Candidatus Oderbacter manganicum from the National Park Lower Oder Valley, Germany.</title>
        <authorList>
            <person name="Braun B."/>
            <person name="Liere K."/>
            <person name="Szewzyk U."/>
        </authorList>
    </citation>
    <scope>NUCLEOTIDE SEQUENCE [LARGE SCALE GENOMIC DNA]</scope>
    <source>
        <strain evidence="2 3">OTSz_A_272</strain>
    </source>
</reference>
<accession>A0A1B1AG66</accession>
<evidence type="ECO:0000313" key="2">
    <source>
        <dbReference type="EMBL" id="ANP45550.1"/>
    </source>
</evidence>
<dbReference type="Proteomes" id="UP000092498">
    <property type="component" value="Chromosome"/>
</dbReference>
<gene>
    <name evidence="2" type="ORF">ATE48_06270</name>
</gene>
<dbReference type="EMBL" id="CP013244">
    <property type="protein sequence ID" value="ANP45550.1"/>
    <property type="molecule type" value="Genomic_DNA"/>
</dbReference>
<feature type="transmembrane region" description="Helical" evidence="1">
    <location>
        <begin position="147"/>
        <end position="166"/>
    </location>
</feature>
<feature type="transmembrane region" description="Helical" evidence="1">
    <location>
        <begin position="104"/>
        <end position="127"/>
    </location>
</feature>
<feature type="transmembrane region" description="Helical" evidence="1">
    <location>
        <begin position="77"/>
        <end position="97"/>
    </location>
</feature>
<evidence type="ECO:0000256" key="1">
    <source>
        <dbReference type="SAM" id="Phobius"/>
    </source>
</evidence>
<proteinExistence type="predicted"/>
<dbReference type="AlphaFoldDB" id="A0A1B1AG66"/>
<keyword evidence="1" id="KW-1133">Transmembrane helix</keyword>
<name>A0A1B1AG66_9PROT</name>
<dbReference type="KEGG" id="cbot:ATE48_06270"/>
<sequence length="227" mass="23741">MWAIATVVTGVATLGISIAFGMLPAVQAAGACFQRGAVIQFEFARNLSDLIAIFGEPQSACRPLVVTAMDGANQLDVWLFIPTYTLFCICAALFLAGADWRRPLVIVAIGAAFMAAGADYLETITLLTLTQTLDAPASLLQYSQLGAWSKFALLAAHAVFCAGICYVSEKKRYTLGAVLMLPPFGLAGAAYDHVTLSTVMSAGFAVAWVALLVSAIVSVARAKGAPA</sequence>
<organism evidence="2 3">
    <name type="scientific">Candidatus Viadribacter manganicus</name>
    <dbReference type="NCBI Taxonomy" id="1759059"/>
    <lineage>
        <taxon>Bacteria</taxon>
        <taxon>Pseudomonadati</taxon>
        <taxon>Pseudomonadota</taxon>
        <taxon>Alphaproteobacteria</taxon>
        <taxon>Hyphomonadales</taxon>
        <taxon>Hyphomonadaceae</taxon>
        <taxon>Candidatus Viadribacter</taxon>
    </lineage>
</organism>
<feature type="transmembrane region" description="Helical" evidence="1">
    <location>
        <begin position="173"/>
        <end position="191"/>
    </location>
</feature>
<dbReference type="InParanoid" id="A0A1B1AG66"/>